<evidence type="ECO:0000259" key="18">
    <source>
        <dbReference type="PROSITE" id="PS51384"/>
    </source>
</evidence>
<dbReference type="PROSITE" id="PS51384">
    <property type="entry name" value="FAD_FR"/>
    <property type="match status" value="1"/>
</dbReference>
<dbReference type="CDD" id="cd06186">
    <property type="entry name" value="NOX_Duox_like_FAD_NADP"/>
    <property type="match status" value="1"/>
</dbReference>
<dbReference type="GO" id="GO:0016175">
    <property type="term" value="F:superoxide-generating NAD(P)H oxidase activity"/>
    <property type="evidence" value="ECO:0007669"/>
    <property type="project" value="UniProtKB-ARBA"/>
</dbReference>
<evidence type="ECO:0000256" key="9">
    <source>
        <dbReference type="ARBA" id="ARBA00022857"/>
    </source>
</evidence>
<dbReference type="InterPro" id="IPR002048">
    <property type="entry name" value="EF_hand_dom"/>
</dbReference>
<comment type="subcellular location">
    <subcellularLocation>
        <location evidence="1">Apical cell membrane</location>
        <topology evidence="1">Multi-pass membrane protein</topology>
    </subcellularLocation>
</comment>
<comment type="similarity">
    <text evidence="2">In the N-terminal section; belongs to the peroxidase family.</text>
</comment>
<dbReference type="GO" id="GO:0009653">
    <property type="term" value="P:anatomical structure morphogenesis"/>
    <property type="evidence" value="ECO:0007669"/>
    <property type="project" value="UniProtKB-ARBA"/>
</dbReference>
<dbReference type="Gene3D" id="3.40.50.80">
    <property type="entry name" value="Nucleotide-binding domain of ferredoxin-NADP reductase (FNR) module"/>
    <property type="match status" value="1"/>
</dbReference>
<evidence type="ECO:0000256" key="1">
    <source>
        <dbReference type="ARBA" id="ARBA00004424"/>
    </source>
</evidence>
<keyword evidence="13" id="KW-0376">Hydrogen peroxide</keyword>
<dbReference type="EC" id="1.6.3.1" evidence="3"/>
<evidence type="ECO:0000256" key="10">
    <source>
        <dbReference type="ARBA" id="ARBA00022989"/>
    </source>
</evidence>
<dbReference type="Gene3D" id="1.10.238.10">
    <property type="entry name" value="EF-hand"/>
    <property type="match status" value="1"/>
</dbReference>
<dbReference type="GO" id="GO:0042554">
    <property type="term" value="P:superoxide anion generation"/>
    <property type="evidence" value="ECO:0007669"/>
    <property type="project" value="TreeGrafter"/>
</dbReference>
<dbReference type="InterPro" id="IPR017938">
    <property type="entry name" value="Riboflavin_synthase-like_b-brl"/>
</dbReference>
<keyword evidence="12 16" id="KW-0472">Membrane</keyword>
<feature type="domain" description="EF-hand" evidence="17">
    <location>
        <begin position="398"/>
        <end position="433"/>
    </location>
</feature>
<dbReference type="SMART" id="SM00054">
    <property type="entry name" value="EFh"/>
    <property type="match status" value="2"/>
</dbReference>
<dbReference type="GO" id="GO:0042744">
    <property type="term" value="P:hydrogen peroxide catabolic process"/>
    <property type="evidence" value="ECO:0007669"/>
    <property type="project" value="UniProtKB-KW"/>
</dbReference>
<evidence type="ECO:0000256" key="4">
    <source>
        <dbReference type="ARBA" id="ARBA00022630"/>
    </source>
</evidence>
<feature type="domain" description="FAD-binding FR-type" evidence="18">
    <location>
        <begin position="681"/>
        <end position="786"/>
    </location>
</feature>
<gene>
    <name evidence="19" type="primary">DUOX2</name>
    <name evidence="19" type="ORF">CEXT_213072</name>
</gene>
<dbReference type="GO" id="GO:0006979">
    <property type="term" value="P:response to oxidative stress"/>
    <property type="evidence" value="ECO:0007669"/>
    <property type="project" value="InterPro"/>
</dbReference>
<comment type="caution">
    <text evidence="19">The sequence shown here is derived from an EMBL/GenBank/DDBJ whole genome shotgun (WGS) entry which is preliminary data.</text>
</comment>
<dbReference type="Gene3D" id="1.10.640.10">
    <property type="entry name" value="Haem peroxidase domain superfamily, animal type"/>
    <property type="match status" value="1"/>
</dbReference>
<dbReference type="InterPro" id="IPR017927">
    <property type="entry name" value="FAD-bd_FR_type"/>
</dbReference>
<dbReference type="PROSITE" id="PS50292">
    <property type="entry name" value="PEROXIDASE_3"/>
    <property type="match status" value="1"/>
</dbReference>
<dbReference type="GO" id="GO:0043020">
    <property type="term" value="C:NADPH oxidase complex"/>
    <property type="evidence" value="ECO:0007669"/>
    <property type="project" value="TreeGrafter"/>
</dbReference>
<evidence type="ECO:0000256" key="5">
    <source>
        <dbReference type="ARBA" id="ARBA00022692"/>
    </source>
</evidence>
<dbReference type="InterPro" id="IPR037120">
    <property type="entry name" value="Haem_peroxidase_sf_animal"/>
</dbReference>
<dbReference type="GO" id="GO:0042742">
    <property type="term" value="P:defense response to bacterium"/>
    <property type="evidence" value="ECO:0007669"/>
    <property type="project" value="UniProtKB-ARBA"/>
</dbReference>
<dbReference type="SUPFAM" id="SSF47473">
    <property type="entry name" value="EF-hand"/>
    <property type="match status" value="1"/>
</dbReference>
<dbReference type="InterPro" id="IPR010255">
    <property type="entry name" value="Haem_peroxidase_sf"/>
</dbReference>
<keyword evidence="11" id="KW-0560">Oxidoreductase</keyword>
<reference evidence="19 20" key="1">
    <citation type="submission" date="2021-06" db="EMBL/GenBank/DDBJ databases">
        <title>Caerostris extrusa draft genome.</title>
        <authorList>
            <person name="Kono N."/>
            <person name="Arakawa K."/>
        </authorList>
    </citation>
    <scope>NUCLEOTIDE SEQUENCE [LARGE SCALE GENOMIC DNA]</scope>
</reference>
<keyword evidence="8" id="KW-0106">Calcium</keyword>
<feature type="domain" description="EF-hand" evidence="17">
    <location>
        <begin position="362"/>
        <end position="397"/>
    </location>
</feature>
<dbReference type="SUPFAM" id="SSF48113">
    <property type="entry name" value="Heme-dependent peroxidases"/>
    <property type="match status" value="1"/>
</dbReference>
<evidence type="ECO:0000256" key="2">
    <source>
        <dbReference type="ARBA" id="ARBA00005644"/>
    </source>
</evidence>
<dbReference type="PANTHER" id="PTHR11972">
    <property type="entry name" value="NADPH OXIDASE"/>
    <property type="match status" value="1"/>
</dbReference>
<evidence type="ECO:0000256" key="13">
    <source>
        <dbReference type="ARBA" id="ARBA00023324"/>
    </source>
</evidence>
<name>A0AAV4V6S0_CAEEX</name>
<feature type="transmembrane region" description="Helical" evidence="16">
    <location>
        <begin position="170"/>
        <end position="194"/>
    </location>
</feature>
<keyword evidence="13" id="KW-0575">Peroxidase</keyword>
<dbReference type="PROSITE" id="PS00018">
    <property type="entry name" value="EF_HAND_1"/>
    <property type="match status" value="2"/>
</dbReference>
<dbReference type="GO" id="GO:0016324">
    <property type="term" value="C:apical plasma membrane"/>
    <property type="evidence" value="ECO:0007669"/>
    <property type="project" value="UniProtKB-SubCell"/>
</dbReference>
<sequence length="830" mass="95681">MALQNLPDKIWQPLIFKEVEIMVFPDTERRENFFRHIIEKVLPDFYSSVDDVDLFVGGLLEANEGLGPVFKEIVKEQFKRIRDGDRFWFQNTKNGFFTKNQTIKIKDTHMYDIILTVTQNINMDPDALQPDVFHASVVCLSHLNHYQCKPYGIETKCYALPTVADERSGAAYALSFLFLFLFIIGCVIALFILVKMRKKAILNLRQSVKQQRKNFSDENSCIGTEWMGRREGTRDVIINFLTEKKLLTISLLNKQMLRSIDLKHVQVVEVHVSTASHLQYVLVRISREYDIVLKFEIPEEKEIFIEKLETFLGRIGIGRQRYESSATQMLKSAITKAHRQKQLEKFFRVVFAQAFSIEHDRNELSDIDYVPDLIDADANGYISFREFLNVIVIFAKGSPEDKTKLMFDMYDIDHSGKLSRLEFSDMIRSLLELANQSLSPSQLDDLIASMFTSAGLQQKQEITFSDFTHILADHREELGYVQLSFNIGDGFKTTTAQMSRKSMAFRAEETVLRAYSVVGAENLTTPKKPETYLRVETKPNLYEKDPTKQKVNKIIRFIENYRPHIFWTTLYTLVILGIFIDKAYYYSVEAEHNGLRRIAGYGVTVTRGAASAMINNISQVYCILGSFFSLFHIIGHAINFYHVGTQTVSDLQCLFPNFHLNSQNPPRFPYWLIQTITGITVAKVEIPVVKAELLPSGVTHLEFKRPNNFEYKSGQWIRIACLPLNANEFHPFTISSAPHEENLSLHIRAVGPWTTNLRKIYDPNNLQRHALPKIYLDGPYGEGHQDWFRYDVSVLVGGIGITPFASILKDIVFKSSLKHKIFCKKLYFIW</sequence>
<dbReference type="PROSITE" id="PS50222">
    <property type="entry name" value="EF_HAND_2"/>
    <property type="match status" value="2"/>
</dbReference>
<dbReference type="GO" id="GO:0020037">
    <property type="term" value="F:heme binding"/>
    <property type="evidence" value="ECO:0007669"/>
    <property type="project" value="InterPro"/>
</dbReference>
<dbReference type="EMBL" id="BPLR01014061">
    <property type="protein sequence ID" value="GIY66006.1"/>
    <property type="molecule type" value="Genomic_DNA"/>
</dbReference>
<dbReference type="GO" id="GO:0016174">
    <property type="term" value="F:NAD(P)H oxidase H2O2-forming activity"/>
    <property type="evidence" value="ECO:0007669"/>
    <property type="project" value="UniProtKB-EC"/>
</dbReference>
<keyword evidence="10 16" id="KW-1133">Transmembrane helix</keyword>
<dbReference type="Pfam" id="PF03098">
    <property type="entry name" value="An_peroxidase"/>
    <property type="match status" value="1"/>
</dbReference>
<keyword evidence="4" id="KW-0285">Flavoprotein</keyword>
<dbReference type="CDD" id="cd00051">
    <property type="entry name" value="EFh"/>
    <property type="match status" value="1"/>
</dbReference>
<evidence type="ECO:0000256" key="15">
    <source>
        <dbReference type="ARBA" id="ARBA00048762"/>
    </source>
</evidence>
<comment type="catalytic activity">
    <reaction evidence="15">
        <text>NADPH + O2 + H(+) = H2O2 + NADP(+)</text>
        <dbReference type="Rhea" id="RHEA:11260"/>
        <dbReference type="ChEBI" id="CHEBI:15378"/>
        <dbReference type="ChEBI" id="CHEBI:15379"/>
        <dbReference type="ChEBI" id="CHEBI:16240"/>
        <dbReference type="ChEBI" id="CHEBI:57783"/>
        <dbReference type="ChEBI" id="CHEBI:58349"/>
        <dbReference type="EC" id="1.6.3.1"/>
    </reaction>
</comment>
<comment type="catalytic activity">
    <reaction evidence="14">
        <text>NADH + O2 + H(+) = H2O2 + NAD(+)</text>
        <dbReference type="Rhea" id="RHEA:11264"/>
        <dbReference type="ChEBI" id="CHEBI:15378"/>
        <dbReference type="ChEBI" id="CHEBI:15379"/>
        <dbReference type="ChEBI" id="CHEBI:16240"/>
        <dbReference type="ChEBI" id="CHEBI:57540"/>
        <dbReference type="ChEBI" id="CHEBI:57945"/>
        <dbReference type="EC" id="1.6.3.1"/>
    </reaction>
</comment>
<accession>A0AAV4V6S0</accession>
<dbReference type="SUPFAM" id="SSF52343">
    <property type="entry name" value="Ferredoxin reductase-like, C-terminal NADP-linked domain"/>
    <property type="match status" value="1"/>
</dbReference>
<keyword evidence="7" id="KW-0274">FAD</keyword>
<evidence type="ECO:0000256" key="6">
    <source>
        <dbReference type="ARBA" id="ARBA00022723"/>
    </source>
</evidence>
<dbReference type="InterPro" id="IPR018247">
    <property type="entry name" value="EF_Hand_1_Ca_BS"/>
</dbReference>
<evidence type="ECO:0000256" key="11">
    <source>
        <dbReference type="ARBA" id="ARBA00023002"/>
    </source>
</evidence>
<dbReference type="SUPFAM" id="SSF63380">
    <property type="entry name" value="Riboflavin synthase domain-like"/>
    <property type="match status" value="1"/>
</dbReference>
<dbReference type="GO" id="GO:0005509">
    <property type="term" value="F:calcium ion binding"/>
    <property type="evidence" value="ECO:0007669"/>
    <property type="project" value="InterPro"/>
</dbReference>
<keyword evidence="9" id="KW-0521">NADP</keyword>
<keyword evidence="20" id="KW-1185">Reference proteome</keyword>
<protein>
    <recommendedName>
        <fullName evidence="3">NAD(P)H oxidase (H2O2-forming)</fullName>
        <ecNumber evidence="3">1.6.3.1</ecNumber>
    </recommendedName>
</protein>
<evidence type="ECO:0000256" key="14">
    <source>
        <dbReference type="ARBA" id="ARBA00047455"/>
    </source>
</evidence>
<dbReference type="FunFam" id="2.40.30.10:FF:000059">
    <property type="entry name" value="dual oxidase isoform X1"/>
    <property type="match status" value="1"/>
</dbReference>
<evidence type="ECO:0000313" key="19">
    <source>
        <dbReference type="EMBL" id="GIY66006.1"/>
    </source>
</evidence>
<evidence type="ECO:0000256" key="3">
    <source>
        <dbReference type="ARBA" id="ARBA00012698"/>
    </source>
</evidence>
<dbReference type="PRINTS" id="PR00450">
    <property type="entry name" value="RECOVERIN"/>
</dbReference>
<dbReference type="InterPro" id="IPR019791">
    <property type="entry name" value="Haem_peroxidase_animal"/>
</dbReference>
<dbReference type="Pfam" id="PF13202">
    <property type="entry name" value="EF-hand_5"/>
    <property type="match status" value="1"/>
</dbReference>
<evidence type="ECO:0000256" key="8">
    <source>
        <dbReference type="ARBA" id="ARBA00022837"/>
    </source>
</evidence>
<dbReference type="Proteomes" id="UP001054945">
    <property type="component" value="Unassembled WGS sequence"/>
</dbReference>
<dbReference type="Pfam" id="PF08022">
    <property type="entry name" value="FAD_binding_8"/>
    <property type="match status" value="1"/>
</dbReference>
<evidence type="ECO:0000256" key="12">
    <source>
        <dbReference type="ARBA" id="ARBA00023136"/>
    </source>
</evidence>
<evidence type="ECO:0000256" key="7">
    <source>
        <dbReference type="ARBA" id="ARBA00022827"/>
    </source>
</evidence>
<proteinExistence type="inferred from homology"/>
<dbReference type="InterPro" id="IPR011992">
    <property type="entry name" value="EF-hand-dom_pair"/>
</dbReference>
<dbReference type="InterPro" id="IPR050369">
    <property type="entry name" value="RBOH/FRE"/>
</dbReference>
<dbReference type="Gene3D" id="2.40.30.10">
    <property type="entry name" value="Translation factors"/>
    <property type="match status" value="1"/>
</dbReference>
<evidence type="ECO:0000256" key="16">
    <source>
        <dbReference type="SAM" id="Phobius"/>
    </source>
</evidence>
<dbReference type="AlphaFoldDB" id="A0AAV4V6S0"/>
<keyword evidence="5 16" id="KW-0812">Transmembrane</keyword>
<evidence type="ECO:0000259" key="17">
    <source>
        <dbReference type="PROSITE" id="PS50222"/>
    </source>
</evidence>
<dbReference type="InterPro" id="IPR039261">
    <property type="entry name" value="FNR_nucleotide-bd"/>
</dbReference>
<keyword evidence="6" id="KW-0479">Metal-binding</keyword>
<dbReference type="InterPro" id="IPR013112">
    <property type="entry name" value="FAD-bd_8"/>
</dbReference>
<organism evidence="19 20">
    <name type="scientific">Caerostris extrusa</name>
    <name type="common">Bark spider</name>
    <name type="synonym">Caerostris bankana</name>
    <dbReference type="NCBI Taxonomy" id="172846"/>
    <lineage>
        <taxon>Eukaryota</taxon>
        <taxon>Metazoa</taxon>
        <taxon>Ecdysozoa</taxon>
        <taxon>Arthropoda</taxon>
        <taxon>Chelicerata</taxon>
        <taxon>Arachnida</taxon>
        <taxon>Araneae</taxon>
        <taxon>Araneomorphae</taxon>
        <taxon>Entelegynae</taxon>
        <taxon>Araneoidea</taxon>
        <taxon>Araneidae</taxon>
        <taxon>Caerostris</taxon>
    </lineage>
</organism>
<evidence type="ECO:0000313" key="20">
    <source>
        <dbReference type="Proteomes" id="UP001054945"/>
    </source>
</evidence>
<dbReference type="PANTHER" id="PTHR11972:SF208">
    <property type="entry name" value="DUAL OXIDASE-LIKE PROTEIN"/>
    <property type="match status" value="1"/>
</dbReference>
<dbReference type="GO" id="GO:0004601">
    <property type="term" value="F:peroxidase activity"/>
    <property type="evidence" value="ECO:0007669"/>
    <property type="project" value="InterPro"/>
</dbReference>